<dbReference type="EC" id="2.3.1.-" evidence="4"/>
<dbReference type="PROSITE" id="PS51186">
    <property type="entry name" value="GNAT"/>
    <property type="match status" value="1"/>
</dbReference>
<dbReference type="Gene3D" id="3.40.630.30">
    <property type="match status" value="1"/>
</dbReference>
<dbReference type="EMBL" id="JBHRTL010000004">
    <property type="protein sequence ID" value="MFC3154550.1"/>
    <property type="molecule type" value="Genomic_DNA"/>
</dbReference>
<gene>
    <name evidence="4" type="ORF">ACFOEB_04990</name>
</gene>
<evidence type="ECO:0000313" key="5">
    <source>
        <dbReference type="Proteomes" id="UP001595548"/>
    </source>
</evidence>
<protein>
    <submittedName>
        <fullName evidence="4">GNAT family N-acetyltransferase</fullName>
        <ecNumber evidence="4">2.3.1.-</ecNumber>
    </submittedName>
</protein>
<keyword evidence="1 4" id="KW-0808">Transferase</keyword>
<dbReference type="InterPro" id="IPR016181">
    <property type="entry name" value="Acyl_CoA_acyltransferase"/>
</dbReference>
<dbReference type="GO" id="GO:0016746">
    <property type="term" value="F:acyltransferase activity"/>
    <property type="evidence" value="ECO:0007669"/>
    <property type="project" value="UniProtKB-KW"/>
</dbReference>
<accession>A0ABV7HR44</accession>
<evidence type="ECO:0000313" key="4">
    <source>
        <dbReference type="EMBL" id="MFC3154550.1"/>
    </source>
</evidence>
<evidence type="ECO:0000256" key="1">
    <source>
        <dbReference type="ARBA" id="ARBA00022679"/>
    </source>
</evidence>
<evidence type="ECO:0000256" key="2">
    <source>
        <dbReference type="ARBA" id="ARBA00023315"/>
    </source>
</evidence>
<dbReference type="Proteomes" id="UP001595548">
    <property type="component" value="Unassembled WGS sequence"/>
</dbReference>
<dbReference type="RefSeq" id="WP_339618013.1">
    <property type="nucleotide sequence ID" value="NZ_AP031500.1"/>
</dbReference>
<dbReference type="Pfam" id="PF00583">
    <property type="entry name" value="Acetyltransf_1"/>
    <property type="match status" value="1"/>
</dbReference>
<dbReference type="PANTHER" id="PTHR43420">
    <property type="entry name" value="ACETYLTRANSFERASE"/>
    <property type="match status" value="1"/>
</dbReference>
<dbReference type="SUPFAM" id="SSF55729">
    <property type="entry name" value="Acyl-CoA N-acyltransferases (Nat)"/>
    <property type="match status" value="1"/>
</dbReference>
<keyword evidence="2 4" id="KW-0012">Acyltransferase</keyword>
<dbReference type="CDD" id="cd04301">
    <property type="entry name" value="NAT_SF"/>
    <property type="match status" value="1"/>
</dbReference>
<organism evidence="4 5">
    <name type="scientific">Gilvimarinus japonicus</name>
    <dbReference type="NCBI Taxonomy" id="1796469"/>
    <lineage>
        <taxon>Bacteria</taxon>
        <taxon>Pseudomonadati</taxon>
        <taxon>Pseudomonadota</taxon>
        <taxon>Gammaproteobacteria</taxon>
        <taxon>Cellvibrionales</taxon>
        <taxon>Cellvibrionaceae</taxon>
        <taxon>Gilvimarinus</taxon>
    </lineage>
</organism>
<feature type="domain" description="N-acetyltransferase" evidence="3">
    <location>
        <begin position="2"/>
        <end position="158"/>
    </location>
</feature>
<name>A0ABV7HR44_9GAMM</name>
<dbReference type="InterPro" id="IPR050680">
    <property type="entry name" value="YpeA/RimI_acetyltransf"/>
</dbReference>
<sequence>MIQVRSANFDSTADAKSLVRLLCEYAQDPMGGGQGLSEFTRANIVTELAKRDAITLLAYSGGRAVGLLNAFEGFSTFYCKPLLNIHDVSVSAPYRGQGIAQQLLEQAEVIARQRGCCKLTLEVLSENKIAAALYQKFGFAGYQLDPQAGRAEFWEKKL</sequence>
<keyword evidence="5" id="KW-1185">Reference proteome</keyword>
<comment type="caution">
    <text evidence="4">The sequence shown here is derived from an EMBL/GenBank/DDBJ whole genome shotgun (WGS) entry which is preliminary data.</text>
</comment>
<dbReference type="InterPro" id="IPR000182">
    <property type="entry name" value="GNAT_dom"/>
</dbReference>
<proteinExistence type="predicted"/>
<evidence type="ECO:0000259" key="3">
    <source>
        <dbReference type="PROSITE" id="PS51186"/>
    </source>
</evidence>
<reference evidence="5" key="1">
    <citation type="journal article" date="2019" name="Int. J. Syst. Evol. Microbiol.">
        <title>The Global Catalogue of Microorganisms (GCM) 10K type strain sequencing project: providing services to taxonomists for standard genome sequencing and annotation.</title>
        <authorList>
            <consortium name="The Broad Institute Genomics Platform"/>
            <consortium name="The Broad Institute Genome Sequencing Center for Infectious Disease"/>
            <person name="Wu L."/>
            <person name="Ma J."/>
        </authorList>
    </citation>
    <scope>NUCLEOTIDE SEQUENCE [LARGE SCALE GENOMIC DNA]</scope>
    <source>
        <strain evidence="5">KCTC 52141</strain>
    </source>
</reference>